<sequence>MKDVIKGNPEFTRKINQKILLNLILKQEAISRAELAKISKLSRPTVSSIIEDLKEQNFILEVGFGTSAGGRRPMMIKINKENIYLIGVDLNPDSITIALTNMGLRILDSVTASITSTSTKEEIIQHMFEGIDALLERSNFKEQLVMGIGISSPGQIDSKSGYVYSSNTIKNWNAVNLKELFEEKYKINTYVEHNVKAMALRELWFGNNQNLKNFIVIKAGIGIGAGIVTNGKIYLGSKGNSGEFGHTFISLDGPQCKCGNKGCLEAHADLVAIKRDILQLASEEQDTVWKSSGEITTSQLHAALANKDPIAVKVVEKAGAYMGIGIVNLIHLFNPEAIYFGGEMNKLWPFISKPLLEVVEQRTIPNLDSVVIRPLENAPSLDSSYNNIGVQSAAAIVFDKEFQIPIRRV</sequence>
<dbReference type="SUPFAM" id="SSF53067">
    <property type="entry name" value="Actin-like ATPase domain"/>
    <property type="match status" value="1"/>
</dbReference>
<evidence type="ECO:0000256" key="2">
    <source>
        <dbReference type="ARBA" id="ARBA00006479"/>
    </source>
</evidence>
<dbReference type="InterPro" id="IPR043129">
    <property type="entry name" value="ATPase_NBD"/>
</dbReference>
<dbReference type="RefSeq" id="WP_301724304.1">
    <property type="nucleotide sequence ID" value="NZ_JAUJWV010000002.1"/>
</dbReference>
<dbReference type="SUPFAM" id="SSF46785">
    <property type="entry name" value="Winged helix' DNA-binding domain"/>
    <property type="match status" value="1"/>
</dbReference>
<comment type="function">
    <text evidence="1">Transcriptional repressor of xylose-utilizing enzymes.</text>
</comment>
<organism evidence="4 5">
    <name type="scientific">Planococcus shixiaomingii</name>
    <dbReference type="NCBI Taxonomy" id="3058393"/>
    <lineage>
        <taxon>Bacteria</taxon>
        <taxon>Bacillati</taxon>
        <taxon>Bacillota</taxon>
        <taxon>Bacilli</taxon>
        <taxon>Bacillales</taxon>
        <taxon>Caryophanaceae</taxon>
        <taxon>Planococcus</taxon>
    </lineage>
</organism>
<protein>
    <submittedName>
        <fullName evidence="4">ROK family transcriptional regulator</fullName>
    </submittedName>
</protein>
<gene>
    <name evidence="4" type="ORF">QWY14_13120</name>
</gene>
<keyword evidence="5" id="KW-1185">Reference proteome</keyword>
<evidence type="ECO:0000256" key="1">
    <source>
        <dbReference type="ARBA" id="ARBA00002486"/>
    </source>
</evidence>
<keyword evidence="3" id="KW-0119">Carbohydrate metabolism</keyword>
<evidence type="ECO:0000256" key="3">
    <source>
        <dbReference type="ARBA" id="ARBA00022629"/>
    </source>
</evidence>
<dbReference type="Pfam" id="PF13412">
    <property type="entry name" value="HTH_24"/>
    <property type="match status" value="1"/>
</dbReference>
<dbReference type="InterPro" id="IPR036388">
    <property type="entry name" value="WH-like_DNA-bd_sf"/>
</dbReference>
<reference evidence="4 5" key="1">
    <citation type="submission" date="2023-06" db="EMBL/GenBank/DDBJ databases">
        <title>Novel species in genus Planococcus.</title>
        <authorList>
            <person name="Ning S."/>
        </authorList>
    </citation>
    <scope>NUCLEOTIDE SEQUENCE [LARGE SCALE GENOMIC DNA]</scope>
    <source>
        <strain evidence="4 5">N028</strain>
    </source>
</reference>
<comment type="similarity">
    <text evidence="2">Belongs to the ROK (NagC/XylR) family.</text>
</comment>
<dbReference type="Pfam" id="PF00480">
    <property type="entry name" value="ROK"/>
    <property type="match status" value="1"/>
</dbReference>
<dbReference type="Proteomes" id="UP001172055">
    <property type="component" value="Unassembled WGS sequence"/>
</dbReference>
<keyword evidence="3" id="KW-0859">Xylose metabolism</keyword>
<evidence type="ECO:0000313" key="5">
    <source>
        <dbReference type="Proteomes" id="UP001172055"/>
    </source>
</evidence>
<dbReference type="PANTHER" id="PTHR18964:SF149">
    <property type="entry name" value="BIFUNCTIONAL UDP-N-ACETYLGLUCOSAMINE 2-EPIMERASE_N-ACETYLMANNOSAMINE KINASE"/>
    <property type="match status" value="1"/>
</dbReference>
<comment type="caution">
    <text evidence="4">The sequence shown here is derived from an EMBL/GenBank/DDBJ whole genome shotgun (WGS) entry which is preliminary data.</text>
</comment>
<dbReference type="PANTHER" id="PTHR18964">
    <property type="entry name" value="ROK (REPRESSOR, ORF, KINASE) FAMILY"/>
    <property type="match status" value="1"/>
</dbReference>
<dbReference type="EMBL" id="JAUJWV010000002">
    <property type="protein sequence ID" value="MDN7242748.1"/>
    <property type="molecule type" value="Genomic_DNA"/>
</dbReference>
<proteinExistence type="inferred from homology"/>
<dbReference type="InterPro" id="IPR036390">
    <property type="entry name" value="WH_DNA-bd_sf"/>
</dbReference>
<evidence type="ECO:0000313" key="4">
    <source>
        <dbReference type="EMBL" id="MDN7242748.1"/>
    </source>
</evidence>
<accession>A0ABT8N4E5</accession>
<dbReference type="Gene3D" id="1.10.10.10">
    <property type="entry name" value="Winged helix-like DNA-binding domain superfamily/Winged helix DNA-binding domain"/>
    <property type="match status" value="1"/>
</dbReference>
<dbReference type="Gene3D" id="3.30.420.40">
    <property type="match status" value="2"/>
</dbReference>
<name>A0ABT8N4E5_9BACL</name>
<dbReference type="InterPro" id="IPR000600">
    <property type="entry name" value="ROK"/>
</dbReference>